<dbReference type="OrthoDB" id="195194at2"/>
<dbReference type="Pfam" id="PF10052">
    <property type="entry name" value="DUF2288"/>
    <property type="match status" value="1"/>
</dbReference>
<dbReference type="EMBL" id="FUYB01000013">
    <property type="protein sequence ID" value="SKA85221.1"/>
    <property type="molecule type" value="Genomic_DNA"/>
</dbReference>
<name>A0A1T4X8L8_9GAMM</name>
<dbReference type="Proteomes" id="UP000190460">
    <property type="component" value="Unassembled WGS sequence"/>
</dbReference>
<dbReference type="STRING" id="92487.SAMN02745130_02594"/>
<organism evidence="1 2">
    <name type="scientific">Thiothrix eikelboomii</name>
    <dbReference type="NCBI Taxonomy" id="92487"/>
    <lineage>
        <taxon>Bacteria</taxon>
        <taxon>Pseudomonadati</taxon>
        <taxon>Pseudomonadota</taxon>
        <taxon>Gammaproteobacteria</taxon>
        <taxon>Thiotrichales</taxon>
        <taxon>Thiotrichaceae</taxon>
        <taxon>Thiothrix</taxon>
    </lineage>
</organism>
<evidence type="ECO:0008006" key="3">
    <source>
        <dbReference type="Google" id="ProtNLM"/>
    </source>
</evidence>
<reference evidence="1 2" key="1">
    <citation type="submission" date="2017-02" db="EMBL/GenBank/DDBJ databases">
        <authorList>
            <person name="Peterson S.W."/>
        </authorList>
    </citation>
    <scope>NUCLEOTIDE SEQUENCE [LARGE SCALE GENOMIC DNA]</scope>
    <source>
        <strain evidence="1 2">ATCC 49788</strain>
    </source>
</reference>
<evidence type="ECO:0000313" key="1">
    <source>
        <dbReference type="EMBL" id="SKA85221.1"/>
    </source>
</evidence>
<evidence type="ECO:0000313" key="2">
    <source>
        <dbReference type="Proteomes" id="UP000190460"/>
    </source>
</evidence>
<dbReference type="AlphaFoldDB" id="A0A1T4X8L8"/>
<protein>
    <recommendedName>
        <fullName evidence="3">DUF2288 domain-containing protein</fullName>
    </recommendedName>
</protein>
<gene>
    <name evidence="1" type="ORF">SAMN02745130_02594</name>
</gene>
<sequence>MDELELPLRTRLNLETGRITWQELGFFFARGRVLQVAADLDLIEVASALANDEAPQVSAWLKTQQLSVLSDLTAKAWAGDDQQLWAVVVAPWVVVQQRA</sequence>
<accession>A0A1T4X8L8</accession>
<keyword evidence="2" id="KW-1185">Reference proteome</keyword>
<proteinExistence type="predicted"/>
<dbReference type="RefSeq" id="WP_078923050.1">
    <property type="nucleotide sequence ID" value="NZ_FUYB01000013.1"/>
</dbReference>
<dbReference type="InterPro" id="IPR018741">
    <property type="entry name" value="DUF2288"/>
</dbReference>